<dbReference type="Proteomes" id="UP001214854">
    <property type="component" value="Unassembled WGS sequence"/>
</dbReference>
<evidence type="ECO:0000313" key="2">
    <source>
        <dbReference type="Proteomes" id="UP001214854"/>
    </source>
</evidence>
<gene>
    <name evidence="1" type="ORF">PQU92_07130</name>
</gene>
<dbReference type="RefSeq" id="WP_272747524.1">
    <property type="nucleotide sequence ID" value="NZ_JAQQKX010000004.1"/>
</dbReference>
<dbReference type="EMBL" id="JAQQKX010000004">
    <property type="protein sequence ID" value="MDC7683043.1"/>
    <property type="molecule type" value="Genomic_DNA"/>
</dbReference>
<accession>A0ABT5HSJ9</accession>
<reference evidence="1 2" key="1">
    <citation type="submission" date="2023-01" db="EMBL/GenBank/DDBJ databases">
        <title>Novel species of the genus Asticcacaulis isolated from rivers.</title>
        <authorList>
            <person name="Lu H."/>
        </authorList>
    </citation>
    <scope>NUCLEOTIDE SEQUENCE [LARGE SCALE GENOMIC DNA]</scope>
    <source>
        <strain evidence="1 2">BYS171W</strain>
    </source>
</reference>
<protein>
    <submittedName>
        <fullName evidence="1">Uncharacterized protein</fullName>
    </submittedName>
</protein>
<keyword evidence="2" id="KW-1185">Reference proteome</keyword>
<name>A0ABT5HSJ9_9CAUL</name>
<evidence type="ECO:0000313" key="1">
    <source>
        <dbReference type="EMBL" id="MDC7683043.1"/>
    </source>
</evidence>
<organism evidence="1 2">
    <name type="scientific">Asticcacaulis aquaticus</name>
    <dbReference type="NCBI Taxonomy" id="2984212"/>
    <lineage>
        <taxon>Bacteria</taxon>
        <taxon>Pseudomonadati</taxon>
        <taxon>Pseudomonadota</taxon>
        <taxon>Alphaproteobacteria</taxon>
        <taxon>Caulobacterales</taxon>
        <taxon>Caulobacteraceae</taxon>
        <taxon>Asticcacaulis</taxon>
    </lineage>
</organism>
<comment type="caution">
    <text evidence="1">The sequence shown here is derived from an EMBL/GenBank/DDBJ whole genome shotgun (WGS) entry which is preliminary data.</text>
</comment>
<sequence>MSDAPIESRLPAEILAKANFQHGEYAWKVRDIPAVIKAAVDTNLMNLGGQLQIRIPGCIGECDWVETDPAAMVPDDLPWDVRIRMVAEMALTDWEDLKNHFNFEEQIRLAFPDPIKDFLSKGGKIEDAIWFCWYVIDEDGDREHRESLPPMEDQV</sequence>
<proteinExistence type="predicted"/>